<dbReference type="Proteomes" id="UP001209681">
    <property type="component" value="Unassembled WGS sequence"/>
</dbReference>
<organism evidence="1 2">
    <name type="scientific">Desulfobotulus pelophilus</name>
    <dbReference type="NCBI Taxonomy" id="2823377"/>
    <lineage>
        <taxon>Bacteria</taxon>
        <taxon>Pseudomonadati</taxon>
        <taxon>Thermodesulfobacteriota</taxon>
        <taxon>Desulfobacteria</taxon>
        <taxon>Desulfobacterales</taxon>
        <taxon>Desulfobacteraceae</taxon>
        <taxon>Desulfobotulus</taxon>
    </lineage>
</organism>
<name>A0ABT3N6F6_9BACT</name>
<reference evidence="1 2" key="1">
    <citation type="submission" date="2022-11" db="EMBL/GenBank/DDBJ databases">
        <title>Desulfobotulus tamanensis H1 sp. nov. - anaerobic, alkaliphilic, sulphate reducing bacterium isolated from terrestrial mud volcano.</title>
        <authorList>
            <person name="Frolova A."/>
            <person name="Merkel A.Y."/>
            <person name="Slobodkin A.I."/>
        </authorList>
    </citation>
    <scope>NUCLEOTIDE SEQUENCE [LARGE SCALE GENOMIC DNA]</scope>
    <source>
        <strain evidence="1 2">H1</strain>
    </source>
</reference>
<accession>A0ABT3N6F6</accession>
<evidence type="ECO:0000313" key="1">
    <source>
        <dbReference type="EMBL" id="MCW7753034.1"/>
    </source>
</evidence>
<comment type="caution">
    <text evidence="1">The sequence shown here is derived from an EMBL/GenBank/DDBJ whole genome shotgun (WGS) entry which is preliminary data.</text>
</comment>
<dbReference type="RefSeq" id="WP_265423890.1">
    <property type="nucleotide sequence ID" value="NZ_JAPFPW010000002.1"/>
</dbReference>
<proteinExistence type="predicted"/>
<keyword evidence="2" id="KW-1185">Reference proteome</keyword>
<gene>
    <name evidence="1" type="ORF">OOT00_03430</name>
</gene>
<evidence type="ECO:0000313" key="2">
    <source>
        <dbReference type="Proteomes" id="UP001209681"/>
    </source>
</evidence>
<protein>
    <submittedName>
        <fullName evidence="1">Uncharacterized protein</fullName>
    </submittedName>
</protein>
<dbReference type="EMBL" id="JAPFPW010000002">
    <property type="protein sequence ID" value="MCW7753034.1"/>
    <property type="molecule type" value="Genomic_DNA"/>
</dbReference>
<sequence length="198" mass="22004">MYHIAIRRRISRSTFFYYMDVDGGRDHWVGRAQMVCKPLEAYRSAKFFPTDDIYDTCIACGVKPGQWIGHLRIFYPNGDTAPLYRMRMGVGGEVFCAICSDLMAAGGRLLYALPTTESMRDFLQKKGLIPSARFPGHYFYPLDGVRPDGRIRPGKVILCADCAGHLDGGGHGSAEEAVCVEGRMEGMPVLRDISGQEP</sequence>